<evidence type="ECO:0000313" key="4">
    <source>
        <dbReference type="Proteomes" id="UP000759273"/>
    </source>
</evidence>
<feature type="domain" description="Creatinase N-terminal" evidence="2">
    <location>
        <begin position="5"/>
        <end position="130"/>
    </location>
</feature>
<dbReference type="InterPro" id="IPR036005">
    <property type="entry name" value="Creatinase/aminopeptidase-like"/>
</dbReference>
<dbReference type="Gene3D" id="3.90.230.10">
    <property type="entry name" value="Creatinase/methionine aminopeptidase superfamily"/>
    <property type="match status" value="1"/>
</dbReference>
<dbReference type="CDD" id="cd01092">
    <property type="entry name" value="APP-like"/>
    <property type="match status" value="1"/>
</dbReference>
<dbReference type="InterPro" id="IPR000587">
    <property type="entry name" value="Creatinase_N"/>
</dbReference>
<sequence length="358" mass="39489">MKMERIDRVRAALCAQGLTQMIVCDPKSVWYLTGVAVEPYERLLALYLPTDGEPVLFLNKLFNVSNPPCKTVWHTDTDAPVAQIAAVVNAANPLGIDKEWPAKFLIPLMEAHPGMQVVLSSDCVDDCRACKDAEEQRLMREASRINDEVNEAAKHYVKVGMTEREVAEFIDAQFRAHGCEGPSFTTIVSFGANAADPHHEPDGTVLKEGDCVLFDMGCVKDRYCSDMTRTWFCGQPTEKQAAVHDLVRRANEAAEALIKPGVRLCDLDAAARDLIAEAGYGEYFNHRLGHFIGQTDHEKGDVSSANTAVAKPGMIFSIEPGIYLPGEFGVRVEDLVLVTEDGCEVLNHNDKHWDVVGK</sequence>
<comment type="caution">
    <text evidence="3">The sequence shown here is derived from an EMBL/GenBank/DDBJ whole genome shotgun (WGS) entry which is preliminary data.</text>
</comment>
<dbReference type="SUPFAM" id="SSF53092">
    <property type="entry name" value="Creatinase/prolidase N-terminal domain"/>
    <property type="match status" value="1"/>
</dbReference>
<keyword evidence="3" id="KW-0031">Aminopeptidase</keyword>
<proteinExistence type="predicted"/>
<protein>
    <submittedName>
        <fullName evidence="3">Aminopeptidase P family protein</fullName>
    </submittedName>
</protein>
<evidence type="ECO:0000259" key="1">
    <source>
        <dbReference type="Pfam" id="PF00557"/>
    </source>
</evidence>
<gene>
    <name evidence="3" type="ORF">KHY36_08315</name>
</gene>
<dbReference type="InterPro" id="IPR029149">
    <property type="entry name" value="Creatin/AminoP/Spt16_N"/>
</dbReference>
<dbReference type="Pfam" id="PF00557">
    <property type="entry name" value="Peptidase_M24"/>
    <property type="match status" value="1"/>
</dbReference>
<dbReference type="Proteomes" id="UP000759273">
    <property type="component" value="Unassembled WGS sequence"/>
</dbReference>
<dbReference type="PANTHER" id="PTHR46112">
    <property type="entry name" value="AMINOPEPTIDASE"/>
    <property type="match status" value="1"/>
</dbReference>
<dbReference type="PANTHER" id="PTHR46112:SF3">
    <property type="entry name" value="AMINOPEPTIDASE YPDF"/>
    <property type="match status" value="1"/>
</dbReference>
<dbReference type="Pfam" id="PF01321">
    <property type="entry name" value="Creatinase_N"/>
    <property type="match status" value="1"/>
</dbReference>
<keyword evidence="3" id="KW-0645">Protease</keyword>
<keyword evidence="3" id="KW-0378">Hydrolase</keyword>
<dbReference type="InterPro" id="IPR050659">
    <property type="entry name" value="Peptidase_M24B"/>
</dbReference>
<feature type="domain" description="Peptidase M24" evidence="1">
    <location>
        <begin position="138"/>
        <end position="340"/>
    </location>
</feature>
<evidence type="ECO:0000313" key="3">
    <source>
        <dbReference type="EMBL" id="MBS5332516.1"/>
    </source>
</evidence>
<dbReference type="EMBL" id="JAGZGG010000017">
    <property type="protein sequence ID" value="MBS5332516.1"/>
    <property type="molecule type" value="Genomic_DNA"/>
</dbReference>
<dbReference type="SUPFAM" id="SSF55920">
    <property type="entry name" value="Creatinase/aminopeptidase"/>
    <property type="match status" value="1"/>
</dbReference>
<dbReference type="Gene3D" id="3.40.350.10">
    <property type="entry name" value="Creatinase/prolidase N-terminal domain"/>
    <property type="match status" value="1"/>
</dbReference>
<dbReference type="AlphaFoldDB" id="A0A943DA44"/>
<reference evidence="3" key="1">
    <citation type="submission" date="2021-02" db="EMBL/GenBank/DDBJ databases">
        <title>Infant gut strain persistence is associated with maternal origin, phylogeny, and functional potential including surface adhesion and iron acquisition.</title>
        <authorList>
            <person name="Lou Y.C."/>
        </authorList>
    </citation>
    <scope>NUCLEOTIDE SEQUENCE</scope>
    <source>
        <strain evidence="3">L3_101_000M1_dasL3_101_000M1_concoct_87</strain>
    </source>
</reference>
<name>A0A943DA44_9FIRM</name>
<dbReference type="GO" id="GO:0004177">
    <property type="term" value="F:aminopeptidase activity"/>
    <property type="evidence" value="ECO:0007669"/>
    <property type="project" value="UniProtKB-KW"/>
</dbReference>
<accession>A0A943DA44</accession>
<evidence type="ECO:0000259" key="2">
    <source>
        <dbReference type="Pfam" id="PF01321"/>
    </source>
</evidence>
<organism evidence="3 4">
    <name type="scientific">Subdoligranulum variabile</name>
    <dbReference type="NCBI Taxonomy" id="214851"/>
    <lineage>
        <taxon>Bacteria</taxon>
        <taxon>Bacillati</taxon>
        <taxon>Bacillota</taxon>
        <taxon>Clostridia</taxon>
        <taxon>Eubacteriales</taxon>
        <taxon>Oscillospiraceae</taxon>
        <taxon>Subdoligranulum</taxon>
    </lineage>
</organism>
<dbReference type="InterPro" id="IPR000994">
    <property type="entry name" value="Pept_M24"/>
</dbReference>